<evidence type="ECO:0000313" key="3">
    <source>
        <dbReference type="Proteomes" id="UP000054324"/>
    </source>
</evidence>
<dbReference type="RefSeq" id="XP_009169220.1">
    <property type="nucleotide sequence ID" value="XM_009170956.1"/>
</dbReference>
<accession>A0A075AER9</accession>
<feature type="region of interest" description="Disordered" evidence="1">
    <location>
        <begin position="245"/>
        <end position="264"/>
    </location>
</feature>
<feature type="compositionally biased region" description="Polar residues" evidence="1">
    <location>
        <begin position="255"/>
        <end position="264"/>
    </location>
</feature>
<sequence length="264" mass="30939">MPLGVFRQLGRLESAVRCSMPKEEHGDELQDLKLAPVKNLSCPNYRILQWEMPVSFGDKISRLIEQNDLRLIALRSRQCIPPTREEEYFRSLHAIHFYHRPEILWDYDVYGSRQRDRKRCRLFGGTYYCVNHPPHYKEVAKKLKLEMELEAKLKEQMRELPGSRYTRPSKRRSLDPVLELPPASVILRSKPPKTNAKRSSRYVNLKSTDIDVLDLVEQQWMSIKDLYIEARNVLENLLPKYESEGPGSKTLRRGYQSNGLGILK</sequence>
<dbReference type="EMBL" id="KL596733">
    <property type="protein sequence ID" value="KER26999.1"/>
    <property type="molecule type" value="Genomic_DNA"/>
</dbReference>
<dbReference type="GeneID" id="20320017"/>
<dbReference type="AlphaFoldDB" id="A0A075AER9"/>
<evidence type="ECO:0000256" key="1">
    <source>
        <dbReference type="SAM" id="MobiDB-lite"/>
    </source>
</evidence>
<evidence type="ECO:0000313" key="2">
    <source>
        <dbReference type="EMBL" id="KER26999.1"/>
    </source>
</evidence>
<keyword evidence="3" id="KW-1185">Reference proteome</keyword>
<dbReference type="OrthoDB" id="6225921at2759"/>
<protein>
    <submittedName>
        <fullName evidence="2">Uncharacterized protein</fullName>
    </submittedName>
</protein>
<reference evidence="2 3" key="1">
    <citation type="submission" date="2013-11" db="EMBL/GenBank/DDBJ databases">
        <title>Opisthorchis viverrini - life in the bile duct.</title>
        <authorList>
            <person name="Young N.D."/>
            <person name="Nagarajan N."/>
            <person name="Lin S.J."/>
            <person name="Korhonen P.K."/>
            <person name="Jex A.R."/>
            <person name="Hall R.S."/>
            <person name="Safavi-Hemami H."/>
            <person name="Kaewkong W."/>
            <person name="Bertrand D."/>
            <person name="Gao S."/>
            <person name="Seet Q."/>
            <person name="Wongkham S."/>
            <person name="Teh B.T."/>
            <person name="Wongkham C."/>
            <person name="Intapan P.M."/>
            <person name="Maleewong W."/>
            <person name="Yang X."/>
            <person name="Hu M."/>
            <person name="Wang Z."/>
            <person name="Hofmann A."/>
            <person name="Sternberg P.W."/>
            <person name="Tan P."/>
            <person name="Wang J."/>
            <person name="Gasser R.B."/>
        </authorList>
    </citation>
    <scope>NUCLEOTIDE SEQUENCE [LARGE SCALE GENOMIC DNA]</scope>
</reference>
<proteinExistence type="predicted"/>
<gene>
    <name evidence="2" type="ORF">T265_05835</name>
</gene>
<dbReference type="KEGG" id="ovi:T265_05835"/>
<organism evidence="2 3">
    <name type="scientific">Opisthorchis viverrini</name>
    <name type="common">Southeast Asian liver fluke</name>
    <dbReference type="NCBI Taxonomy" id="6198"/>
    <lineage>
        <taxon>Eukaryota</taxon>
        <taxon>Metazoa</taxon>
        <taxon>Spiralia</taxon>
        <taxon>Lophotrochozoa</taxon>
        <taxon>Platyhelminthes</taxon>
        <taxon>Trematoda</taxon>
        <taxon>Digenea</taxon>
        <taxon>Opisthorchiida</taxon>
        <taxon>Opisthorchiata</taxon>
        <taxon>Opisthorchiidae</taxon>
        <taxon>Opisthorchis</taxon>
    </lineage>
</organism>
<dbReference type="CTD" id="20320017"/>
<dbReference type="Proteomes" id="UP000054324">
    <property type="component" value="Unassembled WGS sequence"/>
</dbReference>
<name>A0A075AER9_OPIVI</name>